<dbReference type="InterPro" id="IPR006139">
    <property type="entry name" value="D-isomer_2_OHA_DH_cat_dom"/>
</dbReference>
<dbReference type="EMBL" id="CP039543">
    <property type="protein sequence ID" value="QJT09460.1"/>
    <property type="molecule type" value="Genomic_DNA"/>
</dbReference>
<sequence length="436" mass="48201">MCIVLLTCRQSQTSIWLAISLGSCLKTFLLPSYHSQSSKHSPPGTLMCVIFPPQHKRKLIIGCLTASAPIPTSPPWIISRTQWYAQWIRVMHWNGPPRPPYFSDSPASRRTPGDNPMYNVLVTAPIEPEGLDLLRDHPDINMSVARDWSPETAPKYLQDVHGLLLRHPALPREIIDQAPNLKVAAWFGVGTDLIDVDALTARGIPLLISTGANSQAVAEHTMALMLAMAKNLRTAQASLENGDWRWRHQHETSDLSGRTMLILGFGHIGRVVAGLCTAFSMRVVAYSRSITQSPIPGVEMTQDFRSVLPRADFISLHLPHAPETHHIFTAEDFASMKKGTFLINTGRGEVLDESLLLEALDNGTLGGVGLDVFEQEPPDPDSPLFKHPRSFYTPHDAAITHQSLVNMSTLSAQNIINGLEGRFDETMLVNRQALSK</sequence>
<dbReference type="CDD" id="cd12173">
    <property type="entry name" value="PGDH_4"/>
    <property type="match status" value="1"/>
</dbReference>
<dbReference type="InterPro" id="IPR029753">
    <property type="entry name" value="D-isomer_DH_CS"/>
</dbReference>
<dbReference type="PROSITE" id="PS00671">
    <property type="entry name" value="D_2_HYDROXYACID_DH_3"/>
    <property type="match status" value="1"/>
</dbReference>
<name>A0ABX6NIK8_9BACT</name>
<keyword evidence="3" id="KW-0520">NAD</keyword>
<evidence type="ECO:0000259" key="6">
    <source>
        <dbReference type="Pfam" id="PF02826"/>
    </source>
</evidence>
<dbReference type="InterPro" id="IPR036291">
    <property type="entry name" value="NAD(P)-bd_dom_sf"/>
</dbReference>
<evidence type="ECO:0000313" key="7">
    <source>
        <dbReference type="EMBL" id="QJT09460.1"/>
    </source>
</evidence>
<gene>
    <name evidence="7" type="ORF">E8L03_11145</name>
</gene>
<reference evidence="7 8" key="1">
    <citation type="submission" date="2019-04" db="EMBL/GenBank/DDBJ databases">
        <title>Isolation and culture of sulfate reducing bacteria from the cold seep of the South China Sea.</title>
        <authorList>
            <person name="Sun C."/>
            <person name="Liu R."/>
        </authorList>
    </citation>
    <scope>NUCLEOTIDE SEQUENCE [LARGE SCALE GENOMIC DNA]</scope>
    <source>
        <strain evidence="7 8">CS1</strain>
    </source>
</reference>
<comment type="similarity">
    <text evidence="1 4">Belongs to the D-isomer specific 2-hydroxyacid dehydrogenase family.</text>
</comment>
<evidence type="ECO:0000256" key="2">
    <source>
        <dbReference type="ARBA" id="ARBA00023002"/>
    </source>
</evidence>
<dbReference type="PANTHER" id="PTHR42789:SF1">
    <property type="entry name" value="D-ISOMER SPECIFIC 2-HYDROXYACID DEHYDROGENASE FAMILY PROTEIN (AFU_ORTHOLOGUE AFUA_6G10090)"/>
    <property type="match status" value="1"/>
</dbReference>
<dbReference type="Pfam" id="PF02826">
    <property type="entry name" value="2-Hacid_dh_C"/>
    <property type="match status" value="1"/>
</dbReference>
<evidence type="ECO:0000256" key="3">
    <source>
        <dbReference type="ARBA" id="ARBA00023027"/>
    </source>
</evidence>
<dbReference type="Proteomes" id="UP000503251">
    <property type="component" value="Chromosome"/>
</dbReference>
<proteinExistence type="inferred from homology"/>
<organism evidence="7 8">
    <name type="scientific">Oceanidesulfovibrio marinus</name>
    <dbReference type="NCBI Taxonomy" id="370038"/>
    <lineage>
        <taxon>Bacteria</taxon>
        <taxon>Pseudomonadati</taxon>
        <taxon>Thermodesulfobacteriota</taxon>
        <taxon>Desulfovibrionia</taxon>
        <taxon>Desulfovibrionales</taxon>
        <taxon>Desulfovibrionaceae</taxon>
        <taxon>Oceanidesulfovibrio</taxon>
    </lineage>
</organism>
<dbReference type="PANTHER" id="PTHR42789">
    <property type="entry name" value="D-ISOMER SPECIFIC 2-HYDROXYACID DEHYDROGENASE FAMILY PROTEIN (AFU_ORTHOLOGUE AFUA_6G10090)"/>
    <property type="match status" value="1"/>
</dbReference>
<dbReference type="SUPFAM" id="SSF52283">
    <property type="entry name" value="Formate/glycerate dehydrogenase catalytic domain-like"/>
    <property type="match status" value="1"/>
</dbReference>
<feature type="domain" description="D-isomer specific 2-hydroxyacid dehydrogenase NAD-binding" evidence="6">
    <location>
        <begin position="222"/>
        <end position="395"/>
    </location>
</feature>
<dbReference type="InterPro" id="IPR006140">
    <property type="entry name" value="D-isomer_DH_NAD-bd"/>
</dbReference>
<evidence type="ECO:0000313" key="8">
    <source>
        <dbReference type="Proteomes" id="UP000503251"/>
    </source>
</evidence>
<keyword evidence="8" id="KW-1185">Reference proteome</keyword>
<feature type="domain" description="D-isomer specific 2-hydroxyacid dehydrogenase catalytic" evidence="5">
    <location>
        <begin position="120"/>
        <end position="422"/>
    </location>
</feature>
<protein>
    <submittedName>
        <fullName evidence="7">Hydroxyacid dehydrogenase</fullName>
    </submittedName>
</protein>
<dbReference type="SUPFAM" id="SSF51735">
    <property type="entry name" value="NAD(P)-binding Rossmann-fold domains"/>
    <property type="match status" value="1"/>
</dbReference>
<keyword evidence="2 4" id="KW-0560">Oxidoreductase</keyword>
<dbReference type="InterPro" id="IPR050857">
    <property type="entry name" value="D-2-hydroxyacid_DH"/>
</dbReference>
<accession>A0ABX6NIK8</accession>
<evidence type="ECO:0000256" key="4">
    <source>
        <dbReference type="RuleBase" id="RU003719"/>
    </source>
</evidence>
<evidence type="ECO:0000259" key="5">
    <source>
        <dbReference type="Pfam" id="PF00389"/>
    </source>
</evidence>
<dbReference type="Pfam" id="PF00389">
    <property type="entry name" value="2-Hacid_dh"/>
    <property type="match status" value="1"/>
</dbReference>
<dbReference type="Gene3D" id="3.40.50.720">
    <property type="entry name" value="NAD(P)-binding Rossmann-like Domain"/>
    <property type="match status" value="2"/>
</dbReference>
<evidence type="ECO:0000256" key="1">
    <source>
        <dbReference type="ARBA" id="ARBA00005854"/>
    </source>
</evidence>